<comment type="caution">
    <text evidence="1">The sequence shown here is derived from an EMBL/GenBank/DDBJ whole genome shotgun (WGS) entry which is preliminary data.</text>
</comment>
<evidence type="ECO:0000313" key="2">
    <source>
        <dbReference type="Proteomes" id="UP001631969"/>
    </source>
</evidence>
<reference evidence="1" key="1">
    <citation type="submission" date="2024-12" db="EMBL/GenBank/DDBJ databases">
        <authorList>
            <person name="Wu N."/>
        </authorList>
    </citation>
    <scope>NUCLEOTIDE SEQUENCE</scope>
    <source>
        <strain evidence="1">P15</strain>
    </source>
</reference>
<organism evidence="1 2">
    <name type="scientific">Paenibacillus mesotrionivorans</name>
    <dbReference type="NCBI Taxonomy" id="3160968"/>
    <lineage>
        <taxon>Bacteria</taxon>
        <taxon>Bacillati</taxon>
        <taxon>Bacillota</taxon>
        <taxon>Bacilli</taxon>
        <taxon>Bacillales</taxon>
        <taxon>Paenibacillaceae</taxon>
        <taxon>Paenibacillus</taxon>
    </lineage>
</organism>
<gene>
    <name evidence="1" type="ORF">ACI1P1_07970</name>
</gene>
<name>A0ACC7NU36_9BACL</name>
<evidence type="ECO:0000313" key="1">
    <source>
        <dbReference type="EMBL" id="MFM9328218.1"/>
    </source>
</evidence>
<sequence>MEQVQSITICGGRDKNGQPEDCRLHLVPGDIAAVVGPTGSGKSRLLADIEYLAQRDTPSGRQILLNGQPPDPAERFGIGTKLIAQLSQNMNFVLDATVGEFIAMHAACLELEEPGGSLSTETGVEQAGIGSRTGFSAGGHGAGRAEALEGKGSYGAGQTEAGEGKGSCGAGQTEAGVGKESCSKAYVEASEVGFVSQSGGRSLAEQVLEQANRLAGEAFTLDTPLTALSGGQSRALMIADTAILSDSPIVLIDEIENAGIDKRLALEILVDRQKIVIMATHDPILALSGHYRLVLGNGALKGVLKTEAGELELLEELRAADLRLAAIRRALRAGERLHPGV</sequence>
<dbReference type="Proteomes" id="UP001631969">
    <property type="component" value="Unassembled WGS sequence"/>
</dbReference>
<keyword evidence="1" id="KW-0547">Nucleotide-binding</keyword>
<proteinExistence type="predicted"/>
<accession>A0ACC7NU36</accession>
<protein>
    <submittedName>
        <fullName evidence="1">ATP-binding cassette domain-containing protein</fullName>
    </submittedName>
</protein>
<dbReference type="EMBL" id="JBJURJ010000004">
    <property type="protein sequence ID" value="MFM9328218.1"/>
    <property type="molecule type" value="Genomic_DNA"/>
</dbReference>
<keyword evidence="1" id="KW-0067">ATP-binding</keyword>
<keyword evidence="2" id="KW-1185">Reference proteome</keyword>